<dbReference type="InterPro" id="IPR037171">
    <property type="entry name" value="NagB/RpiA_transferase-like"/>
</dbReference>
<name>B3QY84_CHLT3</name>
<dbReference type="InterPro" id="IPR024185">
    <property type="entry name" value="FTHF_cligase-like_sf"/>
</dbReference>
<comment type="similarity">
    <text evidence="1 5">Belongs to the 5-formyltetrahydrofolate cyclo-ligase family.</text>
</comment>
<keyword evidence="3 4" id="KW-0067">ATP-binding</keyword>
<dbReference type="PANTHER" id="PTHR23407:SF1">
    <property type="entry name" value="5-FORMYLTETRAHYDROFOLATE CYCLO-LIGASE"/>
    <property type="match status" value="1"/>
</dbReference>
<dbReference type="EMBL" id="CP001100">
    <property type="protein sequence ID" value="ACF15050.1"/>
    <property type="molecule type" value="Genomic_DNA"/>
</dbReference>
<evidence type="ECO:0000256" key="4">
    <source>
        <dbReference type="PIRSR" id="PIRSR006806-1"/>
    </source>
</evidence>
<evidence type="ECO:0000313" key="7">
    <source>
        <dbReference type="Proteomes" id="UP000001208"/>
    </source>
</evidence>
<keyword evidence="5" id="KW-0460">Magnesium</keyword>
<evidence type="ECO:0000256" key="5">
    <source>
        <dbReference type="RuleBase" id="RU361279"/>
    </source>
</evidence>
<dbReference type="Pfam" id="PF01812">
    <property type="entry name" value="5-FTHF_cyc-lig"/>
    <property type="match status" value="1"/>
</dbReference>
<dbReference type="RefSeq" id="WP_012501132.1">
    <property type="nucleotide sequence ID" value="NC_011026.1"/>
</dbReference>
<dbReference type="PIRSF" id="PIRSF006806">
    <property type="entry name" value="FTHF_cligase"/>
    <property type="match status" value="1"/>
</dbReference>
<dbReference type="eggNOG" id="COG0212">
    <property type="taxonomic scope" value="Bacteria"/>
</dbReference>
<dbReference type="HOGENOM" id="CLU_066245_0_2_10"/>
<reference evidence="6 7" key="1">
    <citation type="submission" date="2008-06" db="EMBL/GenBank/DDBJ databases">
        <title>Complete sequence of Chloroherpeton thalassium ATCC 35110.</title>
        <authorList>
            <consortium name="US DOE Joint Genome Institute"/>
            <person name="Lucas S."/>
            <person name="Copeland A."/>
            <person name="Lapidus A."/>
            <person name="Glavina del Rio T."/>
            <person name="Dalin E."/>
            <person name="Tice H."/>
            <person name="Bruce D."/>
            <person name="Goodwin L."/>
            <person name="Pitluck S."/>
            <person name="Schmutz J."/>
            <person name="Larimer F."/>
            <person name="Land M."/>
            <person name="Hauser L."/>
            <person name="Kyrpides N."/>
            <person name="Mikhailova N."/>
            <person name="Liu Z."/>
            <person name="Li T."/>
            <person name="Zhao F."/>
            <person name="Overmann J."/>
            <person name="Bryant D.A."/>
            <person name="Richardson P."/>
        </authorList>
    </citation>
    <scope>NUCLEOTIDE SEQUENCE [LARGE SCALE GENOMIC DNA]</scope>
    <source>
        <strain evidence="7">ATCC 35110 / GB-78</strain>
    </source>
</reference>
<comment type="cofactor">
    <cofactor evidence="5">
        <name>Mg(2+)</name>
        <dbReference type="ChEBI" id="CHEBI:18420"/>
    </cofactor>
</comment>
<feature type="binding site" evidence="4">
    <location>
        <position position="63"/>
    </location>
    <ligand>
        <name>substrate</name>
    </ligand>
</feature>
<keyword evidence="2 4" id="KW-0547">Nucleotide-binding</keyword>
<feature type="binding site" evidence="4">
    <location>
        <position position="56"/>
    </location>
    <ligand>
        <name>substrate</name>
    </ligand>
</feature>
<dbReference type="GO" id="GO:0046872">
    <property type="term" value="F:metal ion binding"/>
    <property type="evidence" value="ECO:0007669"/>
    <property type="project" value="UniProtKB-KW"/>
</dbReference>
<dbReference type="PANTHER" id="PTHR23407">
    <property type="entry name" value="ATPASE INHIBITOR/5-FORMYLTETRAHYDROFOLATE CYCLO-LIGASE"/>
    <property type="match status" value="1"/>
</dbReference>
<dbReference type="GO" id="GO:0005524">
    <property type="term" value="F:ATP binding"/>
    <property type="evidence" value="ECO:0007669"/>
    <property type="project" value="UniProtKB-KW"/>
</dbReference>
<dbReference type="NCBIfam" id="TIGR02727">
    <property type="entry name" value="MTHFS_bact"/>
    <property type="match status" value="1"/>
</dbReference>
<dbReference type="GO" id="GO:0035999">
    <property type="term" value="P:tetrahydrofolate interconversion"/>
    <property type="evidence" value="ECO:0007669"/>
    <property type="project" value="TreeGrafter"/>
</dbReference>
<keyword evidence="7" id="KW-1185">Reference proteome</keyword>
<dbReference type="GO" id="GO:0009396">
    <property type="term" value="P:folic acid-containing compound biosynthetic process"/>
    <property type="evidence" value="ECO:0007669"/>
    <property type="project" value="TreeGrafter"/>
</dbReference>
<organism evidence="6 7">
    <name type="scientific">Chloroherpeton thalassium (strain ATCC 35110 / GB-78)</name>
    <dbReference type="NCBI Taxonomy" id="517418"/>
    <lineage>
        <taxon>Bacteria</taxon>
        <taxon>Pseudomonadati</taxon>
        <taxon>Chlorobiota</taxon>
        <taxon>Chlorobiia</taxon>
        <taxon>Chlorobiales</taxon>
        <taxon>Chloroherpetonaceae</taxon>
        <taxon>Chloroherpeton</taxon>
    </lineage>
</organism>
<dbReference type="AlphaFoldDB" id="B3QY84"/>
<dbReference type="InterPro" id="IPR002698">
    <property type="entry name" value="FTHF_cligase"/>
</dbReference>
<dbReference type="STRING" id="517418.Ctha_2601"/>
<keyword evidence="6" id="KW-0436">Ligase</keyword>
<dbReference type="EC" id="6.3.3.2" evidence="5"/>
<sequence length="204" mass="23287">MNWNEAFQARNQIRAHLKEKRKQLTTEQWRKKSEKVFENLKLSQELVAAKTVHCYISSEKNREVDTTAIVNWLIEHQKKVLVPFVAGNDMYASEFDTNTKLTDGQFGIQEPIGAMQADESALSLVLMPLLAVDRKGNRLGYGKGFYDRFLVRLKKNHISPLKIGIAFDFQVIEALPTVLLENHDDVPLDAVITDTDRITFNALV</sequence>
<comment type="catalytic activity">
    <reaction evidence="5">
        <text>(6S)-5-formyl-5,6,7,8-tetrahydrofolate + ATP = (6R)-5,10-methenyltetrahydrofolate + ADP + phosphate</text>
        <dbReference type="Rhea" id="RHEA:10488"/>
        <dbReference type="ChEBI" id="CHEBI:30616"/>
        <dbReference type="ChEBI" id="CHEBI:43474"/>
        <dbReference type="ChEBI" id="CHEBI:57455"/>
        <dbReference type="ChEBI" id="CHEBI:57457"/>
        <dbReference type="ChEBI" id="CHEBI:456216"/>
        <dbReference type="EC" id="6.3.3.2"/>
    </reaction>
</comment>
<feature type="binding site" evidence="4">
    <location>
        <begin position="138"/>
        <end position="146"/>
    </location>
    <ligand>
        <name>ATP</name>
        <dbReference type="ChEBI" id="CHEBI:30616"/>
    </ligand>
</feature>
<dbReference type="SUPFAM" id="SSF100950">
    <property type="entry name" value="NagB/RpiA/CoA transferase-like"/>
    <property type="match status" value="1"/>
</dbReference>
<dbReference type="OrthoDB" id="9801938at2"/>
<accession>B3QY84</accession>
<evidence type="ECO:0000256" key="3">
    <source>
        <dbReference type="ARBA" id="ARBA00022840"/>
    </source>
</evidence>
<dbReference type="Gene3D" id="3.40.50.10420">
    <property type="entry name" value="NagB/RpiA/CoA transferase-like"/>
    <property type="match status" value="1"/>
</dbReference>
<dbReference type="GO" id="GO:0030272">
    <property type="term" value="F:5-formyltetrahydrofolate cyclo-ligase activity"/>
    <property type="evidence" value="ECO:0007669"/>
    <property type="project" value="UniProtKB-EC"/>
</dbReference>
<protein>
    <recommendedName>
        <fullName evidence="5">5-formyltetrahydrofolate cyclo-ligase</fullName>
        <ecNumber evidence="5">6.3.3.2</ecNumber>
    </recommendedName>
</protein>
<evidence type="ECO:0000256" key="2">
    <source>
        <dbReference type="ARBA" id="ARBA00022741"/>
    </source>
</evidence>
<evidence type="ECO:0000313" key="6">
    <source>
        <dbReference type="EMBL" id="ACF15050.1"/>
    </source>
</evidence>
<gene>
    <name evidence="6" type="ordered locus">Ctha_2601</name>
</gene>
<evidence type="ECO:0000256" key="1">
    <source>
        <dbReference type="ARBA" id="ARBA00010638"/>
    </source>
</evidence>
<dbReference type="Proteomes" id="UP000001208">
    <property type="component" value="Chromosome"/>
</dbReference>
<proteinExistence type="inferred from homology"/>
<dbReference type="KEGG" id="cts:Ctha_2601"/>
<keyword evidence="5" id="KW-0479">Metal-binding</keyword>
<feature type="binding site" evidence="4">
    <location>
        <begin position="10"/>
        <end position="14"/>
    </location>
    <ligand>
        <name>ATP</name>
        <dbReference type="ChEBI" id="CHEBI:30616"/>
    </ligand>
</feature>